<feature type="transmembrane region" description="Helical" evidence="8">
    <location>
        <begin position="90"/>
        <end position="114"/>
    </location>
</feature>
<evidence type="ECO:0000256" key="2">
    <source>
        <dbReference type="ARBA" id="ARBA00009854"/>
    </source>
</evidence>
<dbReference type="PANTHER" id="PTHR30445">
    <property type="entry name" value="K(+)_H(+) ANTIPORTER SUBUNIT KHTT"/>
    <property type="match status" value="1"/>
</dbReference>
<keyword evidence="3" id="KW-0813">Transport</keyword>
<organism evidence="10 11">
    <name type="scientific">Thermosipho affectus</name>
    <dbReference type="NCBI Taxonomy" id="660294"/>
    <lineage>
        <taxon>Bacteria</taxon>
        <taxon>Thermotogati</taxon>
        <taxon>Thermotogota</taxon>
        <taxon>Thermotogae</taxon>
        <taxon>Thermotogales</taxon>
        <taxon>Fervidobacteriaceae</taxon>
        <taxon>Thermosipho</taxon>
    </lineage>
</organism>
<dbReference type="NCBIfam" id="TIGR01625">
    <property type="entry name" value="YidE_YbjL_dupl"/>
    <property type="match status" value="1"/>
</dbReference>
<dbReference type="RefSeq" id="WP_077197768.1">
    <property type="nucleotide sequence ID" value="NZ_LBFC01000003.1"/>
</dbReference>
<proteinExistence type="inferred from homology"/>
<evidence type="ECO:0000313" key="10">
    <source>
        <dbReference type="EMBL" id="ONN27966.1"/>
    </source>
</evidence>
<feature type="transmembrane region" description="Helical" evidence="8">
    <location>
        <begin position="222"/>
        <end position="241"/>
    </location>
</feature>
<protein>
    <submittedName>
        <fullName evidence="10">Membrane protein</fullName>
    </submittedName>
</protein>
<dbReference type="EMBL" id="LBFC01000003">
    <property type="protein sequence ID" value="ONN27966.1"/>
    <property type="molecule type" value="Genomic_DNA"/>
</dbReference>
<comment type="subcellular location">
    <subcellularLocation>
        <location evidence="1">Cell membrane</location>
        <topology evidence="1">Multi-pass membrane protein</topology>
    </subcellularLocation>
</comment>
<name>A0ABX3IJG0_9BACT</name>
<feature type="transmembrane region" description="Helical" evidence="8">
    <location>
        <begin position="6"/>
        <end position="21"/>
    </location>
</feature>
<feature type="domain" description="YidE/YbjL duplication" evidence="9">
    <location>
        <begin position="202"/>
        <end position="368"/>
    </location>
</feature>
<keyword evidence="7 8" id="KW-0472">Membrane</keyword>
<keyword evidence="6 8" id="KW-1133">Transmembrane helix</keyword>
<feature type="transmembrane region" description="Helical" evidence="8">
    <location>
        <begin position="286"/>
        <end position="307"/>
    </location>
</feature>
<dbReference type="InterPro" id="IPR006512">
    <property type="entry name" value="YidE_YbjL"/>
</dbReference>
<comment type="caution">
    <text evidence="10">The sequence shown here is derived from an EMBL/GenBank/DDBJ whole genome shotgun (WGS) entry which is preliminary data.</text>
</comment>
<keyword evidence="11" id="KW-1185">Reference proteome</keyword>
<evidence type="ECO:0000256" key="7">
    <source>
        <dbReference type="ARBA" id="ARBA00023136"/>
    </source>
</evidence>
<feature type="domain" description="YidE/YbjL duplication" evidence="9">
    <location>
        <begin position="8"/>
        <end position="171"/>
    </location>
</feature>
<keyword evidence="4" id="KW-1003">Cell membrane</keyword>
<feature type="transmembrane region" description="Helical" evidence="8">
    <location>
        <begin position="344"/>
        <end position="364"/>
    </location>
</feature>
<sequence length="373" mass="40680">MLNPYLLLFLSIFFGMLLGNIKIKNFKLGTSGTLFSGLFFGWLFPHFVSSEKSFQNTFNIFFQFSLILFVTSIGLIASKEIKEILKKYGMKFLILSLTITFSGFLLTVTFILILKLNPYNLIGVFSGSLTSSPGLATALESVNHTSEVVFGYTVGYIPGVLAVIFSIYLIPSIFKIKISQQKKLPENKKEAKEKTFNLLSYSLVIAIGIIIGNIPLNLGFSTIKLGITGGLLISSLTLGSIGNIGKINFSFNTNLLKNIQNLGLVMFLSSIGLKSGYKVIENFNGYSLILMVISLIIALFSIFIGFFLGKYVFKLDWEILAGAITGGMTSTPGLGAALESTKSNLAVAGYGATYPFALLGMVVFNKILTLLTF</sequence>
<reference evidence="10 11" key="1">
    <citation type="submission" date="2015-06" db="EMBL/GenBank/DDBJ databases">
        <title>Genome sequencing of Thermotogales isolates from hydrothermal vents.</title>
        <authorList>
            <person name="Haverkamp T.H."/>
            <person name="Kublanov I.V."/>
            <person name="Nesbo C.L."/>
        </authorList>
    </citation>
    <scope>NUCLEOTIDE SEQUENCE [LARGE SCALE GENOMIC DNA]</scope>
    <source>
        <strain evidence="11">ik275mar</strain>
    </source>
</reference>
<accession>A0ABX3IJG0</accession>
<keyword evidence="5 8" id="KW-0812">Transmembrane</keyword>
<feature type="transmembrane region" description="Helical" evidence="8">
    <location>
        <begin position="149"/>
        <end position="174"/>
    </location>
</feature>
<feature type="transmembrane region" description="Helical" evidence="8">
    <location>
        <begin position="28"/>
        <end position="48"/>
    </location>
</feature>
<dbReference type="Pfam" id="PF06826">
    <property type="entry name" value="Asp-Al_Ex"/>
    <property type="match status" value="2"/>
</dbReference>
<dbReference type="Proteomes" id="UP000242616">
    <property type="component" value="Unassembled WGS sequence"/>
</dbReference>
<evidence type="ECO:0000256" key="1">
    <source>
        <dbReference type="ARBA" id="ARBA00004651"/>
    </source>
</evidence>
<evidence type="ECO:0000256" key="5">
    <source>
        <dbReference type="ARBA" id="ARBA00022692"/>
    </source>
</evidence>
<evidence type="ECO:0000256" key="3">
    <source>
        <dbReference type="ARBA" id="ARBA00022448"/>
    </source>
</evidence>
<feature type="transmembrane region" description="Helical" evidence="8">
    <location>
        <begin position="60"/>
        <end position="78"/>
    </location>
</feature>
<evidence type="ECO:0000256" key="4">
    <source>
        <dbReference type="ARBA" id="ARBA00022475"/>
    </source>
</evidence>
<evidence type="ECO:0000259" key="9">
    <source>
        <dbReference type="Pfam" id="PF06826"/>
    </source>
</evidence>
<feature type="transmembrane region" description="Helical" evidence="8">
    <location>
        <begin position="319"/>
        <end position="338"/>
    </location>
</feature>
<evidence type="ECO:0000256" key="8">
    <source>
        <dbReference type="SAM" id="Phobius"/>
    </source>
</evidence>
<gene>
    <name evidence="10" type="ORF">XJ44_00905</name>
</gene>
<comment type="similarity">
    <text evidence="2">Belongs to the AAE transporter (TC 2.A.81) family.</text>
</comment>
<evidence type="ECO:0000256" key="6">
    <source>
        <dbReference type="ARBA" id="ARBA00022989"/>
    </source>
</evidence>
<evidence type="ECO:0000313" key="11">
    <source>
        <dbReference type="Proteomes" id="UP000242616"/>
    </source>
</evidence>
<feature type="transmembrane region" description="Helical" evidence="8">
    <location>
        <begin position="195"/>
        <end position="216"/>
    </location>
</feature>
<dbReference type="InterPro" id="IPR050144">
    <property type="entry name" value="AAE_transporter"/>
</dbReference>
<dbReference type="PANTHER" id="PTHR30445:SF3">
    <property type="entry name" value="TRANSPORT PROTEIN YIDE-RELATED"/>
    <property type="match status" value="1"/>
</dbReference>